<dbReference type="GO" id="GO:0016616">
    <property type="term" value="F:oxidoreductase activity, acting on the CH-OH group of donors, NAD or NADP as acceptor"/>
    <property type="evidence" value="ECO:0007669"/>
    <property type="project" value="TreeGrafter"/>
</dbReference>
<dbReference type="InterPro" id="IPR036291">
    <property type="entry name" value="NAD(P)-bd_dom_sf"/>
</dbReference>
<evidence type="ECO:0000256" key="1">
    <source>
        <dbReference type="ARBA" id="ARBA00023002"/>
    </source>
</evidence>
<feature type="region of interest" description="Disordered" evidence="2">
    <location>
        <begin position="134"/>
        <end position="173"/>
    </location>
</feature>
<evidence type="ECO:0000259" key="3">
    <source>
        <dbReference type="Pfam" id="PF01370"/>
    </source>
</evidence>
<dbReference type="FunFam" id="3.40.50.720:FF:001049">
    <property type="entry name" value="NAD(P)-binding Rossmann-fold superfamily protein"/>
    <property type="match status" value="1"/>
</dbReference>
<dbReference type="Gramene" id="PAN13119">
    <property type="protein sequence ID" value="PAN13119"/>
    <property type="gene ID" value="PAHAL_2G315500"/>
</dbReference>
<dbReference type="Proteomes" id="UP000243499">
    <property type="component" value="Chromosome 2"/>
</dbReference>
<dbReference type="InterPro" id="IPR050425">
    <property type="entry name" value="NAD(P)_dehydrat-like"/>
</dbReference>
<dbReference type="SUPFAM" id="SSF51735">
    <property type="entry name" value="NAD(P)-binding Rossmann-fold domains"/>
    <property type="match status" value="1"/>
</dbReference>
<gene>
    <name evidence="4" type="ORF">PAHAL_2G315500</name>
</gene>
<reference evidence="4" key="1">
    <citation type="submission" date="2018-04" db="EMBL/GenBank/DDBJ databases">
        <title>WGS assembly of Panicum hallii.</title>
        <authorList>
            <person name="Lovell J."/>
            <person name="Jenkins J."/>
            <person name="Lowry D."/>
            <person name="Mamidi S."/>
            <person name="Sreedasyam A."/>
            <person name="Weng X."/>
            <person name="Barry K."/>
            <person name="Bonette J."/>
            <person name="Campitelli B."/>
            <person name="Daum C."/>
            <person name="Gordon S."/>
            <person name="Gould B."/>
            <person name="Lipzen A."/>
            <person name="Macqueen A."/>
            <person name="Palacio-Mejia J."/>
            <person name="Plott C."/>
            <person name="Shakirov E."/>
            <person name="Shu S."/>
            <person name="Yoshinaga Y."/>
            <person name="Zane M."/>
            <person name="Rokhsar D."/>
            <person name="Grimwood J."/>
            <person name="Schmutz J."/>
            <person name="Juenger T."/>
        </authorList>
    </citation>
    <scope>NUCLEOTIDE SEQUENCE [LARGE SCALE GENOMIC DNA]</scope>
    <source>
        <strain evidence="4">FIL2</strain>
    </source>
</reference>
<dbReference type="EMBL" id="CM008047">
    <property type="protein sequence ID" value="PAN13119.1"/>
    <property type="molecule type" value="Genomic_DNA"/>
</dbReference>
<protein>
    <recommendedName>
        <fullName evidence="3">NAD-dependent epimerase/dehydratase domain-containing protein</fullName>
    </recommendedName>
</protein>
<feature type="domain" description="NAD-dependent epimerase/dehydratase" evidence="3">
    <location>
        <begin position="7"/>
        <end position="119"/>
    </location>
</feature>
<dbReference type="Pfam" id="PF01370">
    <property type="entry name" value="Epimerase"/>
    <property type="match status" value="1"/>
</dbReference>
<dbReference type="PANTHER" id="PTHR10366">
    <property type="entry name" value="NAD DEPENDENT EPIMERASE/DEHYDRATASE"/>
    <property type="match status" value="1"/>
</dbReference>
<dbReference type="InterPro" id="IPR001509">
    <property type="entry name" value="Epimerase_deHydtase"/>
</dbReference>
<organism evidence="4">
    <name type="scientific">Panicum hallii</name>
    <dbReference type="NCBI Taxonomy" id="206008"/>
    <lineage>
        <taxon>Eukaryota</taxon>
        <taxon>Viridiplantae</taxon>
        <taxon>Streptophyta</taxon>
        <taxon>Embryophyta</taxon>
        <taxon>Tracheophyta</taxon>
        <taxon>Spermatophyta</taxon>
        <taxon>Magnoliopsida</taxon>
        <taxon>Liliopsida</taxon>
        <taxon>Poales</taxon>
        <taxon>Poaceae</taxon>
        <taxon>PACMAD clade</taxon>
        <taxon>Panicoideae</taxon>
        <taxon>Panicodae</taxon>
        <taxon>Paniceae</taxon>
        <taxon>Panicinae</taxon>
        <taxon>Panicum</taxon>
        <taxon>Panicum sect. Panicum</taxon>
    </lineage>
</organism>
<proteinExistence type="predicted"/>
<dbReference type="AlphaFoldDB" id="A0A2S3H0T5"/>
<dbReference type="PANTHER" id="PTHR10366:SF820">
    <property type="entry name" value="DIHYDROFLAVONOL-4-REDUCTASE"/>
    <property type="match status" value="1"/>
</dbReference>
<evidence type="ECO:0000313" key="4">
    <source>
        <dbReference type="EMBL" id="PAN13119.1"/>
    </source>
</evidence>
<keyword evidence="1" id="KW-0560">Oxidoreductase</keyword>
<sequence>MAGSSTVCVTGAGGFIASWLVKLLLARGYTVHGTVRDLSDKKSAHLKRLESAAQRLRIFKADLLDYDVMAAAVVGCQEVFHVATPVPSEKLTDPELPWRSTRKVGLKARSEMRAAGQTKSSAGTITYYLFCKSGTRSPRSSRKRRRWNTGDRPARRGVRQPGVGVRSHAAADG</sequence>
<accession>A0A2S3H0T5</accession>
<dbReference type="Gene3D" id="3.40.50.720">
    <property type="entry name" value="NAD(P)-binding Rossmann-like Domain"/>
    <property type="match status" value="1"/>
</dbReference>
<name>A0A2S3H0T5_9POAL</name>
<evidence type="ECO:0000256" key="2">
    <source>
        <dbReference type="SAM" id="MobiDB-lite"/>
    </source>
</evidence>